<feature type="transmembrane region" description="Helical" evidence="7">
    <location>
        <begin position="12"/>
        <end position="30"/>
    </location>
</feature>
<evidence type="ECO:0000256" key="4">
    <source>
        <dbReference type="ARBA" id="ARBA00022679"/>
    </source>
</evidence>
<dbReference type="InterPro" id="IPR004358">
    <property type="entry name" value="Sig_transdc_His_kin-like_C"/>
</dbReference>
<keyword evidence="7" id="KW-0472">Membrane</keyword>
<dbReference type="GO" id="GO:0004673">
    <property type="term" value="F:protein histidine kinase activity"/>
    <property type="evidence" value="ECO:0007669"/>
    <property type="project" value="UniProtKB-EC"/>
</dbReference>
<dbReference type="SMART" id="SM00387">
    <property type="entry name" value="HATPase_c"/>
    <property type="match status" value="1"/>
</dbReference>
<keyword evidence="3" id="KW-0597">Phosphoprotein</keyword>
<comment type="catalytic activity">
    <reaction evidence="1">
        <text>ATP + protein L-histidine = ADP + protein N-phospho-L-histidine.</text>
        <dbReference type="EC" id="2.7.13.3"/>
    </reaction>
</comment>
<dbReference type="PROSITE" id="PS50109">
    <property type="entry name" value="HIS_KIN"/>
    <property type="match status" value="1"/>
</dbReference>
<keyword evidence="6" id="KW-0902">Two-component regulatory system</keyword>
<evidence type="ECO:0000256" key="1">
    <source>
        <dbReference type="ARBA" id="ARBA00000085"/>
    </source>
</evidence>
<sequence length="327" mass="35973">MNRLFTSIKISGGVIALGGVLCFILAPLIGDNLSDSLWVLEPLTYVGGALLIAGLGVAAASYAGAEWQSRSLNGPNGHQVGNSWSETTLQYFQLFDHDLGRPLRRIAGKERELRAVMQASPETADAGVIDLLDEIERQTPNFRLMMANIQVLIQLESPDYDEELQPVEPTEVVRRIADLYTSVAAEAGKEISWWSEPSELGLVYANSNAIEHIVTNLVDNAVRYAGTHVEVKLTKNPTHFFVRVWDDGPGIGQQYVRHLFDRGWTPEVVRREEKTSSGLGLFIARSLARQSGGDLTVETNDNADSDHHTVFLLSLPSNLASQTNGHR</sequence>
<proteinExistence type="predicted"/>
<accession>A0A160VF73</accession>
<keyword evidence="4" id="KW-0808">Transferase</keyword>
<feature type="transmembrane region" description="Helical" evidence="7">
    <location>
        <begin position="42"/>
        <end position="63"/>
    </location>
</feature>
<organism evidence="9">
    <name type="scientific">hydrothermal vent metagenome</name>
    <dbReference type="NCBI Taxonomy" id="652676"/>
    <lineage>
        <taxon>unclassified sequences</taxon>
        <taxon>metagenomes</taxon>
        <taxon>ecological metagenomes</taxon>
    </lineage>
</organism>
<dbReference type="InterPro" id="IPR005467">
    <property type="entry name" value="His_kinase_dom"/>
</dbReference>
<evidence type="ECO:0000256" key="7">
    <source>
        <dbReference type="SAM" id="Phobius"/>
    </source>
</evidence>
<keyword evidence="5 9" id="KW-0418">Kinase</keyword>
<feature type="domain" description="Histidine kinase" evidence="8">
    <location>
        <begin position="94"/>
        <end position="319"/>
    </location>
</feature>
<keyword evidence="7" id="KW-0812">Transmembrane</keyword>
<name>A0A160VF73_9ZZZZ</name>
<evidence type="ECO:0000256" key="2">
    <source>
        <dbReference type="ARBA" id="ARBA00012438"/>
    </source>
</evidence>
<dbReference type="InterPro" id="IPR036890">
    <property type="entry name" value="HATPase_C_sf"/>
</dbReference>
<evidence type="ECO:0000256" key="5">
    <source>
        <dbReference type="ARBA" id="ARBA00022777"/>
    </source>
</evidence>
<gene>
    <name evidence="9" type="ORF">MGWOODY_Clf2517</name>
</gene>
<dbReference type="PANTHER" id="PTHR44936:SF9">
    <property type="entry name" value="SENSOR PROTEIN CREC"/>
    <property type="match status" value="1"/>
</dbReference>
<dbReference type="GO" id="GO:0000160">
    <property type="term" value="P:phosphorelay signal transduction system"/>
    <property type="evidence" value="ECO:0007669"/>
    <property type="project" value="UniProtKB-KW"/>
</dbReference>
<dbReference type="AlphaFoldDB" id="A0A160VF73"/>
<keyword evidence="7" id="KW-1133">Transmembrane helix</keyword>
<dbReference type="EC" id="2.7.13.3" evidence="2"/>
<evidence type="ECO:0000259" key="8">
    <source>
        <dbReference type="PROSITE" id="PS50109"/>
    </source>
</evidence>
<reference evidence="9" key="1">
    <citation type="submission" date="2015-10" db="EMBL/GenBank/DDBJ databases">
        <authorList>
            <person name="Gilbert D.G."/>
        </authorList>
    </citation>
    <scope>NUCLEOTIDE SEQUENCE</scope>
</reference>
<dbReference type="Gene3D" id="3.30.565.10">
    <property type="entry name" value="Histidine kinase-like ATPase, C-terminal domain"/>
    <property type="match status" value="1"/>
</dbReference>
<protein>
    <recommendedName>
        <fullName evidence="2">histidine kinase</fullName>
        <ecNumber evidence="2">2.7.13.3</ecNumber>
    </recommendedName>
</protein>
<evidence type="ECO:0000256" key="6">
    <source>
        <dbReference type="ARBA" id="ARBA00023012"/>
    </source>
</evidence>
<evidence type="ECO:0000313" key="9">
    <source>
        <dbReference type="EMBL" id="CUV03480.1"/>
    </source>
</evidence>
<evidence type="ECO:0000256" key="3">
    <source>
        <dbReference type="ARBA" id="ARBA00022553"/>
    </source>
</evidence>
<dbReference type="PANTHER" id="PTHR44936">
    <property type="entry name" value="SENSOR PROTEIN CREC"/>
    <property type="match status" value="1"/>
</dbReference>
<dbReference type="InterPro" id="IPR003594">
    <property type="entry name" value="HATPase_dom"/>
</dbReference>
<dbReference type="PRINTS" id="PR00344">
    <property type="entry name" value="BCTRLSENSOR"/>
</dbReference>
<dbReference type="InterPro" id="IPR050980">
    <property type="entry name" value="2C_sensor_his_kinase"/>
</dbReference>
<dbReference type="SUPFAM" id="SSF55874">
    <property type="entry name" value="ATPase domain of HSP90 chaperone/DNA topoisomerase II/histidine kinase"/>
    <property type="match status" value="1"/>
</dbReference>
<dbReference type="EMBL" id="FAXA01000429">
    <property type="protein sequence ID" value="CUV03480.1"/>
    <property type="molecule type" value="Genomic_DNA"/>
</dbReference>
<dbReference type="Pfam" id="PF02518">
    <property type="entry name" value="HATPase_c"/>
    <property type="match status" value="1"/>
</dbReference>